<protein>
    <submittedName>
        <fullName evidence="1">Uncharacterized protein</fullName>
    </submittedName>
</protein>
<proteinExistence type="predicted"/>
<reference evidence="1" key="1">
    <citation type="submission" date="2018-05" db="EMBL/GenBank/DDBJ databases">
        <authorList>
            <person name="Lanie J.A."/>
            <person name="Ng W.-L."/>
            <person name="Kazmierczak K.M."/>
            <person name="Andrzejewski T.M."/>
            <person name="Davidsen T.M."/>
            <person name="Wayne K.J."/>
            <person name="Tettelin H."/>
            <person name="Glass J.I."/>
            <person name="Rusch D."/>
            <person name="Podicherti R."/>
            <person name="Tsui H.-C.T."/>
            <person name="Winkler M.E."/>
        </authorList>
    </citation>
    <scope>NUCLEOTIDE SEQUENCE</scope>
</reference>
<dbReference type="AlphaFoldDB" id="A0A383AS04"/>
<organism evidence="1">
    <name type="scientific">marine metagenome</name>
    <dbReference type="NCBI Taxonomy" id="408172"/>
    <lineage>
        <taxon>unclassified sequences</taxon>
        <taxon>metagenomes</taxon>
        <taxon>ecological metagenomes</taxon>
    </lineage>
</organism>
<evidence type="ECO:0000313" key="1">
    <source>
        <dbReference type="EMBL" id="SVE10607.1"/>
    </source>
</evidence>
<feature type="non-terminal residue" evidence="1">
    <location>
        <position position="30"/>
    </location>
</feature>
<dbReference type="EMBL" id="UINC01194497">
    <property type="protein sequence ID" value="SVE10607.1"/>
    <property type="molecule type" value="Genomic_DNA"/>
</dbReference>
<feature type="non-terminal residue" evidence="1">
    <location>
        <position position="1"/>
    </location>
</feature>
<sequence length="30" mass="3193">ATAGHVAAADGCYDCRRALHPIEGRRRGVL</sequence>
<accession>A0A383AS04</accession>
<gene>
    <name evidence="1" type="ORF">METZ01_LOCUS463461</name>
</gene>
<name>A0A383AS04_9ZZZZ</name>